<dbReference type="EMBL" id="ML208262">
    <property type="protein sequence ID" value="TFK75740.1"/>
    <property type="molecule type" value="Genomic_DNA"/>
</dbReference>
<evidence type="ECO:0000313" key="1">
    <source>
        <dbReference type="EMBL" id="TFK75740.1"/>
    </source>
</evidence>
<organism evidence="1 2">
    <name type="scientific">Pluteus cervinus</name>
    <dbReference type="NCBI Taxonomy" id="181527"/>
    <lineage>
        <taxon>Eukaryota</taxon>
        <taxon>Fungi</taxon>
        <taxon>Dikarya</taxon>
        <taxon>Basidiomycota</taxon>
        <taxon>Agaricomycotina</taxon>
        <taxon>Agaricomycetes</taxon>
        <taxon>Agaricomycetidae</taxon>
        <taxon>Agaricales</taxon>
        <taxon>Pluteineae</taxon>
        <taxon>Pluteaceae</taxon>
        <taxon>Pluteus</taxon>
    </lineage>
</organism>
<reference evidence="1 2" key="1">
    <citation type="journal article" date="2019" name="Nat. Ecol. Evol.">
        <title>Megaphylogeny resolves global patterns of mushroom evolution.</title>
        <authorList>
            <person name="Varga T."/>
            <person name="Krizsan K."/>
            <person name="Foldi C."/>
            <person name="Dima B."/>
            <person name="Sanchez-Garcia M."/>
            <person name="Sanchez-Ramirez S."/>
            <person name="Szollosi G.J."/>
            <person name="Szarkandi J.G."/>
            <person name="Papp V."/>
            <person name="Albert L."/>
            <person name="Andreopoulos W."/>
            <person name="Angelini C."/>
            <person name="Antonin V."/>
            <person name="Barry K.W."/>
            <person name="Bougher N.L."/>
            <person name="Buchanan P."/>
            <person name="Buyck B."/>
            <person name="Bense V."/>
            <person name="Catcheside P."/>
            <person name="Chovatia M."/>
            <person name="Cooper J."/>
            <person name="Damon W."/>
            <person name="Desjardin D."/>
            <person name="Finy P."/>
            <person name="Geml J."/>
            <person name="Haridas S."/>
            <person name="Hughes K."/>
            <person name="Justo A."/>
            <person name="Karasinski D."/>
            <person name="Kautmanova I."/>
            <person name="Kiss B."/>
            <person name="Kocsube S."/>
            <person name="Kotiranta H."/>
            <person name="LaButti K.M."/>
            <person name="Lechner B.E."/>
            <person name="Liimatainen K."/>
            <person name="Lipzen A."/>
            <person name="Lukacs Z."/>
            <person name="Mihaltcheva S."/>
            <person name="Morgado L.N."/>
            <person name="Niskanen T."/>
            <person name="Noordeloos M.E."/>
            <person name="Ohm R.A."/>
            <person name="Ortiz-Santana B."/>
            <person name="Ovrebo C."/>
            <person name="Racz N."/>
            <person name="Riley R."/>
            <person name="Savchenko A."/>
            <person name="Shiryaev A."/>
            <person name="Soop K."/>
            <person name="Spirin V."/>
            <person name="Szebenyi C."/>
            <person name="Tomsovsky M."/>
            <person name="Tulloss R.E."/>
            <person name="Uehling J."/>
            <person name="Grigoriev I.V."/>
            <person name="Vagvolgyi C."/>
            <person name="Papp T."/>
            <person name="Martin F.M."/>
            <person name="Miettinen O."/>
            <person name="Hibbett D.S."/>
            <person name="Nagy L.G."/>
        </authorList>
    </citation>
    <scope>NUCLEOTIDE SEQUENCE [LARGE SCALE GENOMIC DNA]</scope>
    <source>
        <strain evidence="1 2">NL-1719</strain>
    </source>
</reference>
<accession>A0ACD3BD07</accession>
<name>A0ACD3BD07_9AGAR</name>
<proteinExistence type="predicted"/>
<evidence type="ECO:0000313" key="2">
    <source>
        <dbReference type="Proteomes" id="UP000308600"/>
    </source>
</evidence>
<keyword evidence="2" id="KW-1185">Reference proteome</keyword>
<gene>
    <name evidence="1" type="ORF">BDN72DRAFT_892222</name>
</gene>
<sequence>MAVELCADIERTIFELSVAATPRMARWLPLVAHRVKAWIDPLLYGVIVLTTRKTAIQFAFALQSNPSLASHIRTLHLGPCVGYFPGRIILQVLSSQKLQTDKATSHTLDYLSLHFTDPRLQPFLSFLAPKHLELTSSGFSFDFEDKIPCFATDTLYQSRLTHLYLMDRWELWVKWAYMGLFQSLPNVTHLSLLYEGAGFSFAWSIGMAGEDDEDRLVNMTATTILEDCLSLEVLLFLTDDTSTLAMTFASIEDVRLVVARKPREVEIQRNWNSYARGGSSINMWSRAEELVRLRIAQESAAL</sequence>
<protein>
    <submittedName>
        <fullName evidence="1">Uncharacterized protein</fullName>
    </submittedName>
</protein>
<dbReference type="Proteomes" id="UP000308600">
    <property type="component" value="Unassembled WGS sequence"/>
</dbReference>